<reference evidence="1" key="1">
    <citation type="submission" date="2023-10" db="EMBL/GenBank/DDBJ databases">
        <title>Genome assemblies of two species of porcelain crab, Petrolisthes cinctipes and Petrolisthes manimaculis (Anomura: Porcellanidae).</title>
        <authorList>
            <person name="Angst P."/>
        </authorList>
    </citation>
    <scope>NUCLEOTIDE SEQUENCE</scope>
    <source>
        <strain evidence="1">PB745_01</strain>
        <tissue evidence="1">Gill</tissue>
    </source>
</reference>
<dbReference type="EMBL" id="JAWQEG010001571">
    <property type="protein sequence ID" value="KAK3878233.1"/>
    <property type="molecule type" value="Genomic_DNA"/>
</dbReference>
<evidence type="ECO:0000313" key="1">
    <source>
        <dbReference type="EMBL" id="KAK3878233.1"/>
    </source>
</evidence>
<comment type="caution">
    <text evidence="1">The sequence shown here is derived from an EMBL/GenBank/DDBJ whole genome shotgun (WGS) entry which is preliminary data.</text>
</comment>
<proteinExistence type="predicted"/>
<accession>A0AAE1FPQ4</accession>
<name>A0AAE1FPQ4_PETCI</name>
<protein>
    <submittedName>
        <fullName evidence="1">Uncharacterized protein</fullName>
    </submittedName>
</protein>
<organism evidence="1 2">
    <name type="scientific">Petrolisthes cinctipes</name>
    <name type="common">Flat porcelain crab</name>
    <dbReference type="NCBI Taxonomy" id="88211"/>
    <lineage>
        <taxon>Eukaryota</taxon>
        <taxon>Metazoa</taxon>
        <taxon>Ecdysozoa</taxon>
        <taxon>Arthropoda</taxon>
        <taxon>Crustacea</taxon>
        <taxon>Multicrustacea</taxon>
        <taxon>Malacostraca</taxon>
        <taxon>Eumalacostraca</taxon>
        <taxon>Eucarida</taxon>
        <taxon>Decapoda</taxon>
        <taxon>Pleocyemata</taxon>
        <taxon>Anomura</taxon>
        <taxon>Galatheoidea</taxon>
        <taxon>Porcellanidae</taxon>
        <taxon>Petrolisthes</taxon>
    </lineage>
</organism>
<gene>
    <name evidence="1" type="ORF">Pcinc_017123</name>
</gene>
<keyword evidence="2" id="KW-1185">Reference proteome</keyword>
<sequence>MVLVQSEHGPVILEVHTNIYDQPDPVYSQKQQALDANITSLKTRRQTGHHRNKDLHQAVQIVNLMTWFVGSIPIADLVTTNGSETVSAATTFTCPLLVGHTINVLPGGTQGGIHLSKEAVLLSGNVTLGGCVFREDSRDCKLSDNFIKTNKWSQHRAPCYQHLNYPRRNYPWLSSFTSSISVNNSNCHDNHGSECRGVYVYHSYILARHVRRYLKDGITVVEDIETTLVNVFNLRKHLLTRHTAQVRPFVLRKHLLTRHTAQVRPFVLRKHLLTRHTAQVRPFVLRKHLLTRHTAQVRPFVLRKHLLTRHTAQSCVVIGIVQET</sequence>
<dbReference type="Proteomes" id="UP001286313">
    <property type="component" value="Unassembled WGS sequence"/>
</dbReference>
<evidence type="ECO:0000313" key="2">
    <source>
        <dbReference type="Proteomes" id="UP001286313"/>
    </source>
</evidence>
<dbReference type="AlphaFoldDB" id="A0AAE1FPQ4"/>